<evidence type="ECO:0000256" key="3">
    <source>
        <dbReference type="SAM" id="MobiDB-lite"/>
    </source>
</evidence>
<dbReference type="Proteomes" id="UP000198863">
    <property type="component" value="Unassembled WGS sequence"/>
</dbReference>
<feature type="compositionally biased region" description="Basic residues" evidence="3">
    <location>
        <begin position="128"/>
        <end position="143"/>
    </location>
</feature>
<evidence type="ECO:0008006" key="7">
    <source>
        <dbReference type="Google" id="ProtNLM"/>
    </source>
</evidence>
<feature type="compositionally biased region" description="Low complexity" evidence="3">
    <location>
        <begin position="23"/>
        <end position="39"/>
    </location>
</feature>
<dbReference type="GO" id="GO:0016020">
    <property type="term" value="C:membrane"/>
    <property type="evidence" value="ECO:0007669"/>
    <property type="project" value="UniProtKB-SubCell"/>
</dbReference>
<evidence type="ECO:0000313" key="5">
    <source>
        <dbReference type="EMBL" id="SDG04981.1"/>
    </source>
</evidence>
<keyword evidence="4" id="KW-1133">Transmembrane helix</keyword>
<keyword evidence="4" id="KW-0812">Transmembrane</keyword>
<evidence type="ECO:0000313" key="6">
    <source>
        <dbReference type="Proteomes" id="UP000198863"/>
    </source>
</evidence>
<dbReference type="RefSeq" id="WP_091061376.1">
    <property type="nucleotide sequence ID" value="NZ_FNCF01000002.1"/>
</dbReference>
<dbReference type="EMBL" id="FNCF01000002">
    <property type="protein sequence ID" value="SDG04981.1"/>
    <property type="molecule type" value="Genomic_DNA"/>
</dbReference>
<reference evidence="6" key="1">
    <citation type="submission" date="2016-10" db="EMBL/GenBank/DDBJ databases">
        <authorList>
            <person name="Varghese N."/>
            <person name="Submissions S."/>
        </authorList>
    </citation>
    <scope>NUCLEOTIDE SEQUENCE [LARGE SCALE GENOMIC DNA]</scope>
    <source>
        <strain evidence="6">DSM 44526</strain>
    </source>
</reference>
<feature type="transmembrane region" description="Helical" evidence="4">
    <location>
        <begin position="155"/>
        <end position="176"/>
    </location>
</feature>
<evidence type="ECO:0000256" key="1">
    <source>
        <dbReference type="ARBA" id="ARBA00004370"/>
    </source>
</evidence>
<dbReference type="PANTHER" id="PTHR37042">
    <property type="entry name" value="OUTER MEMBRANE PROTEIN RV1973"/>
    <property type="match status" value="1"/>
</dbReference>
<dbReference type="AlphaFoldDB" id="A0A1G7R2G0"/>
<keyword evidence="6" id="KW-1185">Reference proteome</keyword>
<sequence length="327" mass="34029">MTDTPEAPEGGTGRPRPRPTPRPRAGAARPAPRPRVAGSRRADDDTTTDAAGAVAPAAVPVDPAAGDPAHGDPAPGAAAPGDAAGARRRPAPRSRTVEAAPLPKARPRPPARAATAPAEEAPQEDRAGRRRLTLPRRTGRRTGRGAAPARGRSRVLALVLAVACVLTAAGGGWLLWQRTHPTSVDPAIFDAARSGVEAVYGYDYRDSDGSVQRKLDALTGDLRDQYESDLSSGGIIDTYEQVSATTSYDVLEVGLQQVNQSQDQATLVVFGDYVVQSVNSGTQTAPAGSECTVTDDGAQSCTQTVRVTVLETGDGWKISELTLLTSS</sequence>
<keyword evidence="2 4" id="KW-0472">Membrane</keyword>
<evidence type="ECO:0000256" key="4">
    <source>
        <dbReference type="SAM" id="Phobius"/>
    </source>
</evidence>
<dbReference type="OrthoDB" id="5192320at2"/>
<name>A0A1G7R2G0_9ACTN</name>
<feature type="compositionally biased region" description="Low complexity" evidence="3">
    <location>
        <begin position="48"/>
        <end position="84"/>
    </location>
</feature>
<dbReference type="PANTHER" id="PTHR37042:SF4">
    <property type="entry name" value="OUTER MEMBRANE PROTEIN RV1973"/>
    <property type="match status" value="1"/>
</dbReference>
<feature type="region of interest" description="Disordered" evidence="3">
    <location>
        <begin position="1"/>
        <end position="148"/>
    </location>
</feature>
<gene>
    <name evidence="5" type="ORF">SAMN05660324_1722</name>
</gene>
<evidence type="ECO:0000256" key="2">
    <source>
        <dbReference type="ARBA" id="ARBA00023136"/>
    </source>
</evidence>
<feature type="compositionally biased region" description="Low complexity" evidence="3">
    <location>
        <begin position="93"/>
        <end position="103"/>
    </location>
</feature>
<organism evidence="5 6">
    <name type="scientific">Klenkia brasiliensis</name>
    <dbReference type="NCBI Taxonomy" id="333142"/>
    <lineage>
        <taxon>Bacteria</taxon>
        <taxon>Bacillati</taxon>
        <taxon>Actinomycetota</taxon>
        <taxon>Actinomycetes</taxon>
        <taxon>Geodermatophilales</taxon>
        <taxon>Geodermatophilaceae</taxon>
        <taxon>Klenkia</taxon>
    </lineage>
</organism>
<protein>
    <recommendedName>
        <fullName evidence="7">Mce-associated membrane protein</fullName>
    </recommendedName>
</protein>
<accession>A0A1G7R2G0</accession>
<proteinExistence type="predicted"/>
<feature type="compositionally biased region" description="Low complexity" evidence="3">
    <location>
        <begin position="111"/>
        <end position="120"/>
    </location>
</feature>
<comment type="subcellular location">
    <subcellularLocation>
        <location evidence="1">Membrane</location>
    </subcellularLocation>
</comment>